<evidence type="ECO:0000256" key="7">
    <source>
        <dbReference type="SAM" id="Phobius"/>
    </source>
</evidence>
<keyword evidence="11" id="KW-1185">Reference proteome</keyword>
<accession>A0A1Y2I0Y1</accession>
<comment type="subcellular location">
    <subcellularLocation>
        <location evidence="1">Membrane</location>
        <topology evidence="1">Multi-pass membrane protein</topology>
    </subcellularLocation>
</comment>
<dbReference type="InterPro" id="IPR035952">
    <property type="entry name" value="Rhomboid-like_sf"/>
</dbReference>
<evidence type="ECO:0000313" key="11">
    <source>
        <dbReference type="Proteomes" id="UP000193411"/>
    </source>
</evidence>
<proteinExistence type="inferred from homology"/>
<feature type="transmembrane region" description="Helical" evidence="7">
    <location>
        <begin position="191"/>
        <end position="212"/>
    </location>
</feature>
<keyword evidence="4" id="KW-0378">Hydrolase</keyword>
<feature type="chain" id="PRO_5012598615" description="Peptidase S54 rhomboid domain-containing protein" evidence="8">
    <location>
        <begin position="17"/>
        <end position="298"/>
    </location>
</feature>
<dbReference type="GO" id="GO:0016020">
    <property type="term" value="C:membrane"/>
    <property type="evidence" value="ECO:0007669"/>
    <property type="project" value="UniProtKB-SubCell"/>
</dbReference>
<evidence type="ECO:0000256" key="2">
    <source>
        <dbReference type="ARBA" id="ARBA00009045"/>
    </source>
</evidence>
<keyword evidence="5 7" id="KW-1133">Transmembrane helix</keyword>
<dbReference type="STRING" id="765915.A0A1Y2I0Y1"/>
<gene>
    <name evidence="10" type="ORF">BCR44DRAFT_124050</name>
</gene>
<evidence type="ECO:0000313" key="10">
    <source>
        <dbReference type="EMBL" id="ORZ40505.1"/>
    </source>
</evidence>
<dbReference type="PANTHER" id="PTHR43731">
    <property type="entry name" value="RHOMBOID PROTEASE"/>
    <property type="match status" value="1"/>
</dbReference>
<evidence type="ECO:0000256" key="5">
    <source>
        <dbReference type="ARBA" id="ARBA00022989"/>
    </source>
</evidence>
<dbReference type="Proteomes" id="UP000193411">
    <property type="component" value="Unassembled WGS sequence"/>
</dbReference>
<dbReference type="PANTHER" id="PTHR43731:SF14">
    <property type="entry name" value="PRESENILIN-ASSOCIATED RHOMBOID-LIKE PROTEIN, MITOCHONDRIAL"/>
    <property type="match status" value="1"/>
</dbReference>
<evidence type="ECO:0000256" key="4">
    <source>
        <dbReference type="ARBA" id="ARBA00022801"/>
    </source>
</evidence>
<keyword evidence="6 7" id="KW-0472">Membrane</keyword>
<evidence type="ECO:0000256" key="1">
    <source>
        <dbReference type="ARBA" id="ARBA00004141"/>
    </source>
</evidence>
<feature type="signal peptide" evidence="8">
    <location>
        <begin position="1"/>
        <end position="16"/>
    </location>
</feature>
<dbReference type="EMBL" id="MCFL01000003">
    <property type="protein sequence ID" value="ORZ40505.1"/>
    <property type="molecule type" value="Genomic_DNA"/>
</dbReference>
<evidence type="ECO:0000259" key="9">
    <source>
        <dbReference type="Pfam" id="PF01694"/>
    </source>
</evidence>
<feature type="transmembrane region" description="Helical" evidence="7">
    <location>
        <begin position="164"/>
        <end position="184"/>
    </location>
</feature>
<evidence type="ECO:0000256" key="6">
    <source>
        <dbReference type="ARBA" id="ARBA00023136"/>
    </source>
</evidence>
<sequence length="298" mass="33145">MFLLGTTLTSFGVAVAIYDYNQVRSVGIASSIRDLWQRRIAQTQNRKLELVRSIADWPAWVPIDVRKAATMVVNRWYNLHEGQRTAVALMALNGLVFAAWQLRTARVQNFMYRWFTHHPLSGRSVTLLTSMFSHQTALHFGLNMFGLWAFGTLLHHGLGSREEFLAFYLSAGVASGWASHMLTLRTIAHAAILPSLGASGALFACLGAVAIQRPDLHVGLVFVPGVDLPLKHAFPMMVGLDLLGVIRGWQMFDHLSHLGGSLYGLLYVAGAREVLWYGMMENYIRIKHGLAVKTGNKD</sequence>
<keyword evidence="8" id="KW-0732">Signal</keyword>
<keyword evidence="3 7" id="KW-0812">Transmembrane</keyword>
<dbReference type="AlphaFoldDB" id="A0A1Y2I0Y1"/>
<dbReference type="OrthoDB" id="10260614at2759"/>
<dbReference type="InterPro" id="IPR050925">
    <property type="entry name" value="Rhomboid_protease_S54"/>
</dbReference>
<protein>
    <recommendedName>
        <fullName evidence="9">Peptidase S54 rhomboid domain-containing protein</fullName>
    </recommendedName>
</protein>
<dbReference type="InterPro" id="IPR022764">
    <property type="entry name" value="Peptidase_S54_rhomboid_dom"/>
</dbReference>
<comment type="similarity">
    <text evidence="2">Belongs to the peptidase S54 family.</text>
</comment>
<dbReference type="Gene3D" id="1.20.1540.10">
    <property type="entry name" value="Rhomboid-like"/>
    <property type="match status" value="1"/>
</dbReference>
<reference evidence="10 11" key="1">
    <citation type="submission" date="2016-07" db="EMBL/GenBank/DDBJ databases">
        <title>Pervasive Adenine N6-methylation of Active Genes in Fungi.</title>
        <authorList>
            <consortium name="DOE Joint Genome Institute"/>
            <person name="Mondo S.J."/>
            <person name="Dannebaum R.O."/>
            <person name="Kuo R.C."/>
            <person name="Labutti K."/>
            <person name="Haridas S."/>
            <person name="Kuo A."/>
            <person name="Salamov A."/>
            <person name="Ahrendt S.R."/>
            <person name="Lipzen A."/>
            <person name="Sullivan W."/>
            <person name="Andreopoulos W.B."/>
            <person name="Clum A."/>
            <person name="Lindquist E."/>
            <person name="Daum C."/>
            <person name="Ramamoorthy G.K."/>
            <person name="Gryganskyi A."/>
            <person name="Culley D."/>
            <person name="Magnuson J.K."/>
            <person name="James T.Y."/>
            <person name="O'Malley M.A."/>
            <person name="Stajich J.E."/>
            <person name="Spatafora J.W."/>
            <person name="Visel A."/>
            <person name="Grigoriev I.V."/>
        </authorList>
    </citation>
    <scope>NUCLEOTIDE SEQUENCE [LARGE SCALE GENOMIC DNA]</scope>
    <source>
        <strain evidence="10 11">PL171</strain>
    </source>
</reference>
<name>A0A1Y2I0Y1_9FUNG</name>
<feature type="transmembrane region" description="Helical" evidence="7">
    <location>
        <begin position="137"/>
        <end position="158"/>
    </location>
</feature>
<dbReference type="Pfam" id="PF01694">
    <property type="entry name" value="Rhomboid"/>
    <property type="match status" value="1"/>
</dbReference>
<evidence type="ECO:0000256" key="8">
    <source>
        <dbReference type="SAM" id="SignalP"/>
    </source>
</evidence>
<feature type="domain" description="Peptidase S54 rhomboid" evidence="9">
    <location>
        <begin position="125"/>
        <end position="269"/>
    </location>
</feature>
<comment type="caution">
    <text evidence="10">The sequence shown here is derived from an EMBL/GenBank/DDBJ whole genome shotgun (WGS) entry which is preliminary data.</text>
</comment>
<dbReference type="SUPFAM" id="SSF144091">
    <property type="entry name" value="Rhomboid-like"/>
    <property type="match status" value="1"/>
</dbReference>
<dbReference type="GO" id="GO:0004252">
    <property type="term" value="F:serine-type endopeptidase activity"/>
    <property type="evidence" value="ECO:0007669"/>
    <property type="project" value="InterPro"/>
</dbReference>
<organism evidence="10 11">
    <name type="scientific">Catenaria anguillulae PL171</name>
    <dbReference type="NCBI Taxonomy" id="765915"/>
    <lineage>
        <taxon>Eukaryota</taxon>
        <taxon>Fungi</taxon>
        <taxon>Fungi incertae sedis</taxon>
        <taxon>Blastocladiomycota</taxon>
        <taxon>Blastocladiomycetes</taxon>
        <taxon>Blastocladiales</taxon>
        <taxon>Catenariaceae</taxon>
        <taxon>Catenaria</taxon>
    </lineage>
</organism>
<evidence type="ECO:0000256" key="3">
    <source>
        <dbReference type="ARBA" id="ARBA00022692"/>
    </source>
</evidence>
<dbReference type="GO" id="GO:0006465">
    <property type="term" value="P:signal peptide processing"/>
    <property type="evidence" value="ECO:0007669"/>
    <property type="project" value="TreeGrafter"/>
</dbReference>